<dbReference type="PANTHER" id="PTHR43433:SF1">
    <property type="entry name" value="BLL5160 PROTEIN"/>
    <property type="match status" value="1"/>
</dbReference>
<evidence type="ECO:0000259" key="1">
    <source>
        <dbReference type="Pfam" id="PF00561"/>
    </source>
</evidence>
<dbReference type="Proteomes" id="UP000321046">
    <property type="component" value="Unassembled WGS sequence"/>
</dbReference>
<gene>
    <name evidence="3" type="ORF">FRC96_20125</name>
</gene>
<comment type="caution">
    <text evidence="3">The sequence shown here is derived from an EMBL/GenBank/DDBJ whole genome shotgun (WGS) entry which is preliminary data.</text>
</comment>
<dbReference type="EMBL" id="VOSL01000145">
    <property type="protein sequence ID" value="TXD31782.1"/>
    <property type="molecule type" value="Genomic_DNA"/>
</dbReference>
<dbReference type="InterPro" id="IPR013595">
    <property type="entry name" value="Pept_S33_TAP-like_C"/>
</dbReference>
<dbReference type="Gene3D" id="3.40.50.1820">
    <property type="entry name" value="alpha/beta hydrolase"/>
    <property type="match status" value="1"/>
</dbReference>
<evidence type="ECO:0000313" key="3">
    <source>
        <dbReference type="EMBL" id="TXD31782.1"/>
    </source>
</evidence>
<reference evidence="3 4" key="1">
    <citation type="submission" date="2019-08" db="EMBL/GenBank/DDBJ databases">
        <title>Bradymonadales sp. TMQ2.</title>
        <authorList>
            <person name="Liang Q."/>
        </authorList>
    </citation>
    <scope>NUCLEOTIDE SEQUENCE [LARGE SCALE GENOMIC DNA]</scope>
    <source>
        <strain evidence="3 4">TMQ2</strain>
    </source>
</reference>
<dbReference type="Pfam" id="PF00561">
    <property type="entry name" value="Abhydrolase_1"/>
    <property type="match status" value="1"/>
</dbReference>
<protein>
    <submittedName>
        <fullName evidence="3">Alpha/beta hydrolase</fullName>
    </submittedName>
</protein>
<feature type="domain" description="Peptidase S33 tripeptidyl aminopeptidase-like C-terminal" evidence="2">
    <location>
        <begin position="264"/>
        <end position="326"/>
    </location>
</feature>
<dbReference type="InterPro" id="IPR000073">
    <property type="entry name" value="AB_hydrolase_1"/>
</dbReference>
<keyword evidence="3" id="KW-0378">Hydrolase</keyword>
<proteinExistence type="predicted"/>
<organism evidence="3 4">
    <name type="scientific">Lujinxingia vulgaris</name>
    <dbReference type="NCBI Taxonomy" id="2600176"/>
    <lineage>
        <taxon>Bacteria</taxon>
        <taxon>Deltaproteobacteria</taxon>
        <taxon>Bradymonadales</taxon>
        <taxon>Lujinxingiaceae</taxon>
        <taxon>Lujinxingia</taxon>
    </lineage>
</organism>
<evidence type="ECO:0000313" key="4">
    <source>
        <dbReference type="Proteomes" id="UP000321046"/>
    </source>
</evidence>
<dbReference type="InterPro" id="IPR029058">
    <property type="entry name" value="AB_hydrolase_fold"/>
</dbReference>
<dbReference type="InterPro" id="IPR050471">
    <property type="entry name" value="AB_hydrolase"/>
</dbReference>
<dbReference type="SUPFAM" id="SSF53474">
    <property type="entry name" value="alpha/beta-Hydrolases"/>
    <property type="match status" value="1"/>
</dbReference>
<dbReference type="OrthoDB" id="9785408at2"/>
<dbReference type="PANTHER" id="PTHR43433">
    <property type="entry name" value="HYDROLASE, ALPHA/BETA FOLD FAMILY PROTEIN"/>
    <property type="match status" value="1"/>
</dbReference>
<dbReference type="AlphaFoldDB" id="A0A5C6X3M8"/>
<accession>A0A5C6X3M8</accession>
<evidence type="ECO:0000259" key="2">
    <source>
        <dbReference type="Pfam" id="PF08386"/>
    </source>
</evidence>
<sequence length="345" mass="37129">MRRSRFMCASLKATSEAAARHAPPEHDDARCHTTHAREHTMSGLPQKWAIAGDGTSLAYRDSGGDGVPVVFTNGYATSTYYWDGLVEALGDRVRAITWDLRGHGRSQAARDPQSLTVGGCADDLRRVMDAAGVERAVLVAFSFGCQIVLEAWRLMPERVMGLVPILGPFERPFDTLISPKVGPSLFEVFRRVRPEWAGVMLKAGAWSGRMPGVHGAAQLTGVVGRGVRAEAMRPFYETLGGIDAASWHALGVAAQEHSARDLLETIDVPTLVIAGGRDVFSPGELGREMAALIPGARLMWLDEATHTGLLGHPEPIAAAVRTYLREIAPAHRAGTSQPETEVAPA</sequence>
<feature type="domain" description="AB hydrolase-1" evidence="1">
    <location>
        <begin position="68"/>
        <end position="167"/>
    </location>
</feature>
<dbReference type="GO" id="GO:0016787">
    <property type="term" value="F:hydrolase activity"/>
    <property type="evidence" value="ECO:0007669"/>
    <property type="project" value="UniProtKB-KW"/>
</dbReference>
<dbReference type="Pfam" id="PF08386">
    <property type="entry name" value="Abhydrolase_4"/>
    <property type="match status" value="1"/>
</dbReference>
<name>A0A5C6X3M8_9DELT</name>